<evidence type="ECO:0000256" key="3">
    <source>
        <dbReference type="ARBA" id="ARBA00023163"/>
    </source>
</evidence>
<dbReference type="InterPro" id="IPR050370">
    <property type="entry name" value="HES_HEY"/>
</dbReference>
<reference evidence="7" key="1">
    <citation type="submission" date="2022-11" db="UniProtKB">
        <authorList>
            <consortium name="WormBaseParasite"/>
        </authorList>
    </citation>
    <scope>IDENTIFICATION</scope>
</reference>
<keyword evidence="2" id="KW-0805">Transcription regulation</keyword>
<feature type="domain" description="BHLH" evidence="5">
    <location>
        <begin position="40"/>
        <end position="95"/>
    </location>
</feature>
<protein>
    <submittedName>
        <fullName evidence="7">BHLH domain-containing protein</fullName>
    </submittedName>
</protein>
<dbReference type="Proteomes" id="UP000887565">
    <property type="component" value="Unplaced"/>
</dbReference>
<proteinExistence type="predicted"/>
<sequence>MDGHRHTEKFLCAEDSDSEDNNCLNSFGDSLRLRNHQPLTRKRRRGMIEKRRRDRINNCLLELKRLVPAAFEKQNSQKLEKAEILQLTVDHLRFMSCKASGLDYHVSQKVAIEHICRGFKECITEINNFFHSSIPPIINVNSAIQFKETLKHQLMTHLERHLRMKRHQIFVAHPHQSYYSCSPDNAWNFTPNFQMQQQNSSAANYENLDNQNHKAPLTVANGGEHFFVPNNGQNSHFVDSARSNFYQPTPQQPKMISTARSVDLANISAPPPQSNELRGGGTELNLNLTFLAPNNPSNLVPLPHFAAPGYKF</sequence>
<comment type="subcellular location">
    <subcellularLocation>
        <location evidence="1">Nucleus</location>
    </subcellularLocation>
</comment>
<evidence type="ECO:0000256" key="4">
    <source>
        <dbReference type="ARBA" id="ARBA00023242"/>
    </source>
</evidence>
<dbReference type="CDD" id="cd11407">
    <property type="entry name" value="bHLH-O_HERP"/>
    <property type="match status" value="1"/>
</dbReference>
<keyword evidence="4" id="KW-0539">Nucleus</keyword>
<organism evidence="6 7">
    <name type="scientific">Romanomermis culicivorax</name>
    <name type="common">Nematode worm</name>
    <dbReference type="NCBI Taxonomy" id="13658"/>
    <lineage>
        <taxon>Eukaryota</taxon>
        <taxon>Metazoa</taxon>
        <taxon>Ecdysozoa</taxon>
        <taxon>Nematoda</taxon>
        <taxon>Enoplea</taxon>
        <taxon>Dorylaimia</taxon>
        <taxon>Mermithida</taxon>
        <taxon>Mermithoidea</taxon>
        <taxon>Mermithidae</taxon>
        <taxon>Romanomermis</taxon>
    </lineage>
</organism>
<evidence type="ECO:0000259" key="5">
    <source>
        <dbReference type="PROSITE" id="PS50888"/>
    </source>
</evidence>
<dbReference type="GO" id="GO:0005634">
    <property type="term" value="C:nucleus"/>
    <property type="evidence" value="ECO:0007669"/>
    <property type="project" value="UniProtKB-SubCell"/>
</dbReference>
<dbReference type="WBParaSite" id="nRc.2.0.1.t33742-RA">
    <property type="protein sequence ID" value="nRc.2.0.1.t33742-RA"/>
    <property type="gene ID" value="nRc.2.0.1.g33742"/>
</dbReference>
<dbReference type="GO" id="GO:0046983">
    <property type="term" value="F:protein dimerization activity"/>
    <property type="evidence" value="ECO:0007669"/>
    <property type="project" value="InterPro"/>
</dbReference>
<evidence type="ECO:0000313" key="6">
    <source>
        <dbReference type="Proteomes" id="UP000887565"/>
    </source>
</evidence>
<dbReference type="InterPro" id="IPR036638">
    <property type="entry name" value="HLH_DNA-bd_sf"/>
</dbReference>
<keyword evidence="6" id="KW-1185">Reference proteome</keyword>
<dbReference type="PANTHER" id="PTHR10985">
    <property type="entry name" value="BASIC HELIX-LOOP-HELIX TRANSCRIPTION FACTOR, HES-RELATED"/>
    <property type="match status" value="1"/>
</dbReference>
<dbReference type="InterPro" id="IPR011598">
    <property type="entry name" value="bHLH_dom"/>
</dbReference>
<evidence type="ECO:0000256" key="2">
    <source>
        <dbReference type="ARBA" id="ARBA00023015"/>
    </source>
</evidence>
<keyword evidence="3" id="KW-0804">Transcription</keyword>
<dbReference type="PROSITE" id="PS50888">
    <property type="entry name" value="BHLH"/>
    <property type="match status" value="1"/>
</dbReference>
<dbReference type="SUPFAM" id="SSF47459">
    <property type="entry name" value="HLH, helix-loop-helix DNA-binding domain"/>
    <property type="match status" value="1"/>
</dbReference>
<evidence type="ECO:0000256" key="1">
    <source>
        <dbReference type="ARBA" id="ARBA00004123"/>
    </source>
</evidence>
<accession>A0A915K769</accession>
<dbReference type="Gene3D" id="4.10.280.10">
    <property type="entry name" value="Helix-loop-helix DNA-binding domain"/>
    <property type="match status" value="1"/>
</dbReference>
<dbReference type="AlphaFoldDB" id="A0A915K769"/>
<dbReference type="Pfam" id="PF00010">
    <property type="entry name" value="HLH"/>
    <property type="match status" value="1"/>
</dbReference>
<dbReference type="SMART" id="SM00353">
    <property type="entry name" value="HLH"/>
    <property type="match status" value="1"/>
</dbReference>
<evidence type="ECO:0000313" key="7">
    <source>
        <dbReference type="WBParaSite" id="nRc.2.0.1.t33742-RA"/>
    </source>
</evidence>
<name>A0A915K769_ROMCU</name>